<gene>
    <name evidence="2" type="ORF">D8674_025992</name>
</gene>
<sequence>MSPCLISSPSKILGGGLHTAAAFLINRLPLHHLGNVSPYEKLFAKVPNYRFLKTFGCTCFPHLVPYNKHKLMPKSIPCVFIGYDNNYKGYRCLDVASGKVYMSRNVEFDELTFPYNNRMADSPPPEQSPPPLFLEPLMHTAAPMSPSNIPPPRLYPLHLLHIVRHLPPPLLHHRNLSLLQTLLLHANLGASMPLLTTRLGIHFLTV</sequence>
<comment type="caution">
    <text evidence="2">The sequence shown here is derived from an EMBL/GenBank/DDBJ whole genome shotgun (WGS) entry which is preliminary data.</text>
</comment>
<dbReference type="OrthoDB" id="1938465at2759"/>
<evidence type="ECO:0000259" key="1">
    <source>
        <dbReference type="Pfam" id="PF25597"/>
    </source>
</evidence>
<organism evidence="2 3">
    <name type="scientific">Pyrus ussuriensis x Pyrus communis</name>
    <dbReference type="NCBI Taxonomy" id="2448454"/>
    <lineage>
        <taxon>Eukaryota</taxon>
        <taxon>Viridiplantae</taxon>
        <taxon>Streptophyta</taxon>
        <taxon>Embryophyta</taxon>
        <taxon>Tracheophyta</taxon>
        <taxon>Spermatophyta</taxon>
        <taxon>Magnoliopsida</taxon>
        <taxon>eudicotyledons</taxon>
        <taxon>Gunneridae</taxon>
        <taxon>Pentapetalae</taxon>
        <taxon>rosids</taxon>
        <taxon>fabids</taxon>
        <taxon>Rosales</taxon>
        <taxon>Rosaceae</taxon>
        <taxon>Amygdaloideae</taxon>
        <taxon>Maleae</taxon>
        <taxon>Pyrus</taxon>
    </lineage>
</organism>
<reference evidence="2 3" key="3">
    <citation type="submission" date="2019-11" db="EMBL/GenBank/DDBJ databases">
        <title>A de novo genome assembly of a pear dwarfing rootstock.</title>
        <authorList>
            <person name="Wang F."/>
            <person name="Wang J."/>
            <person name="Li S."/>
            <person name="Zhang Y."/>
            <person name="Fang M."/>
            <person name="Ma L."/>
            <person name="Zhao Y."/>
            <person name="Jiang S."/>
        </authorList>
    </citation>
    <scope>NUCLEOTIDE SEQUENCE [LARGE SCALE GENOMIC DNA]</scope>
    <source>
        <strain evidence="2">S2</strain>
        <tissue evidence="2">Leaf</tissue>
    </source>
</reference>
<dbReference type="Proteomes" id="UP000327157">
    <property type="component" value="Chromosome 5"/>
</dbReference>
<name>A0A5N5I6Q8_9ROSA</name>
<reference evidence="2 3" key="1">
    <citation type="submission" date="2019-09" db="EMBL/GenBank/DDBJ databases">
        <authorList>
            <person name="Ou C."/>
        </authorList>
    </citation>
    <scope>NUCLEOTIDE SEQUENCE [LARGE SCALE GENOMIC DNA]</scope>
    <source>
        <strain evidence="2">S2</strain>
        <tissue evidence="2">Leaf</tissue>
    </source>
</reference>
<dbReference type="Pfam" id="PF25597">
    <property type="entry name" value="SH3_retrovirus"/>
    <property type="match status" value="1"/>
</dbReference>
<evidence type="ECO:0000313" key="3">
    <source>
        <dbReference type="Proteomes" id="UP000327157"/>
    </source>
</evidence>
<proteinExistence type="predicted"/>
<dbReference type="EMBL" id="SMOL01000004">
    <property type="protein sequence ID" value="KAB2635458.1"/>
    <property type="molecule type" value="Genomic_DNA"/>
</dbReference>
<accession>A0A5N5I6Q8</accession>
<protein>
    <submittedName>
        <fullName evidence="2">Retrofit</fullName>
    </submittedName>
</protein>
<reference evidence="3" key="2">
    <citation type="submission" date="2019-10" db="EMBL/GenBank/DDBJ databases">
        <title>A de novo genome assembly of a pear dwarfing rootstock.</title>
        <authorList>
            <person name="Wang F."/>
            <person name="Wang J."/>
            <person name="Li S."/>
            <person name="Zhang Y."/>
            <person name="Fang M."/>
            <person name="Ma L."/>
            <person name="Zhao Y."/>
            <person name="Jiang S."/>
        </authorList>
    </citation>
    <scope>NUCLEOTIDE SEQUENCE [LARGE SCALE GENOMIC DNA]</scope>
</reference>
<dbReference type="InterPro" id="IPR057670">
    <property type="entry name" value="SH3_retrovirus"/>
</dbReference>
<keyword evidence="3" id="KW-1185">Reference proteome</keyword>
<dbReference type="AlphaFoldDB" id="A0A5N5I6Q8"/>
<evidence type="ECO:0000313" key="2">
    <source>
        <dbReference type="EMBL" id="KAB2635458.1"/>
    </source>
</evidence>
<feature type="domain" description="Retroviral polymerase SH3-like" evidence="1">
    <location>
        <begin position="57"/>
        <end position="117"/>
    </location>
</feature>